<dbReference type="InterPro" id="IPR036259">
    <property type="entry name" value="MFS_trans_sf"/>
</dbReference>
<dbReference type="Proteomes" id="UP000256923">
    <property type="component" value="Chromosome 2"/>
</dbReference>
<dbReference type="SUPFAM" id="SSF103473">
    <property type="entry name" value="MFS general substrate transporter"/>
    <property type="match status" value="1"/>
</dbReference>
<dbReference type="EMBL" id="CP034673">
    <property type="protein sequence ID" value="AZS27454.1"/>
    <property type="molecule type" value="Genomic_DNA"/>
</dbReference>
<dbReference type="GO" id="GO:0016020">
    <property type="term" value="C:membrane"/>
    <property type="evidence" value="ECO:0007669"/>
    <property type="project" value="UniProtKB-SubCell"/>
</dbReference>
<dbReference type="PANTHER" id="PTHR42718:SF9">
    <property type="entry name" value="MAJOR FACILITATOR SUPERFAMILY MULTIDRUG TRANSPORTER MFSC"/>
    <property type="match status" value="1"/>
</dbReference>
<dbReference type="InterPro" id="IPR005829">
    <property type="entry name" value="Sugar_transporter_CS"/>
</dbReference>
<dbReference type="GO" id="GO:0022857">
    <property type="term" value="F:transmembrane transporter activity"/>
    <property type="evidence" value="ECO:0007669"/>
    <property type="project" value="InterPro"/>
</dbReference>
<dbReference type="PROSITE" id="PS50850">
    <property type="entry name" value="MFS"/>
    <property type="match status" value="1"/>
</dbReference>
<dbReference type="NCBIfam" id="NF007782">
    <property type="entry name" value="PRK10473.1"/>
    <property type="match status" value="1"/>
</dbReference>
<sequence length="402" mass="42891">MKPAANVSRYLLCSFAFVLLYPTAIDLYLVALPQIANDLSASESQLHIAFSVYLAGMASTMVFVGRAADRFGRKPVAMCGAVIFSLASTLAGSAETSDSFLVMRFFQGVGAACCYVVAFAILRDTLDDQMRAKVLSMLNGITCSIPVLAPVIGNLIMIKFPWTVLFTAMALMGVAIGLIACFVLKETLPKNERHCITANDGSNESLFNRFFISRVVYTSLGVTAILSYVNTSPMIVMDILGLTRGEYSTAMALLAMVGMVTSFSAPVALSYFKQTTLMFSAQVTILLSVIVILAAHLNGDNSTLYMAGFALISMGFSMGFGVAMSQALSLFSRKAGLASSMLGIAQVSCSAIFIWLMALLGLSVVMILIIALVASGVIGLSLIVLFPYHNVSESHEEISCPT</sequence>
<keyword evidence="3" id="KW-0812">Transmembrane</keyword>
<comment type="subcellular location">
    <subcellularLocation>
        <location evidence="1">Membrane</location>
        <topology evidence="1">Multi-pass membrane protein</topology>
    </subcellularLocation>
</comment>
<evidence type="ECO:0000256" key="5">
    <source>
        <dbReference type="ARBA" id="ARBA00023136"/>
    </source>
</evidence>
<dbReference type="PANTHER" id="PTHR42718">
    <property type="entry name" value="MAJOR FACILITATOR SUPERFAMILY MULTIDRUG TRANSPORTER MFSC"/>
    <property type="match status" value="1"/>
</dbReference>
<evidence type="ECO:0000256" key="4">
    <source>
        <dbReference type="ARBA" id="ARBA00022989"/>
    </source>
</evidence>
<reference evidence="7 8" key="1">
    <citation type="submission" date="2018-12" db="EMBL/GenBank/DDBJ databases">
        <title>Characterization and Draft Genome of Vibrio anguillarum J360 Marine Pathogen Isolated from an Outbreak in Lumpfish (Cyclopterus lumpus).</title>
        <authorList>
            <person name="Vasquez J.I."/>
            <person name="Cao T."/>
            <person name="Chakraborty S."/>
            <person name="Gnanagobal H."/>
            <person name="Wescot J."/>
            <person name="Boyce D."/>
            <person name="Santander J."/>
        </authorList>
    </citation>
    <scope>NUCLEOTIDE SEQUENCE [LARGE SCALE GENOMIC DNA]</scope>
    <source>
        <strain evidence="7 8">J360</strain>
    </source>
</reference>
<keyword evidence="2" id="KW-0813">Transport</keyword>
<proteinExistence type="predicted"/>
<dbReference type="PROSITE" id="PS00216">
    <property type="entry name" value="SUGAR_TRANSPORT_1"/>
    <property type="match status" value="1"/>
</dbReference>
<name>A0A289GHM4_VIBAN</name>
<keyword evidence="4" id="KW-1133">Transmembrane helix</keyword>
<keyword evidence="5" id="KW-0472">Membrane</keyword>
<dbReference type="AlphaFoldDB" id="A0A289GHM4"/>
<gene>
    <name evidence="7" type="ORF">DYL72_17845</name>
</gene>
<accession>A0A289GHM4</accession>
<dbReference type="Pfam" id="PF07690">
    <property type="entry name" value="MFS_1"/>
    <property type="match status" value="1"/>
</dbReference>
<dbReference type="InterPro" id="IPR011701">
    <property type="entry name" value="MFS"/>
</dbReference>
<dbReference type="RefSeq" id="WP_019282656.1">
    <property type="nucleotide sequence ID" value="NZ_CP023055.1"/>
</dbReference>
<evidence type="ECO:0000313" key="7">
    <source>
        <dbReference type="EMBL" id="AZS27454.1"/>
    </source>
</evidence>
<protein>
    <submittedName>
        <fullName evidence="7">MFS transporter</fullName>
    </submittedName>
</protein>
<evidence type="ECO:0000256" key="1">
    <source>
        <dbReference type="ARBA" id="ARBA00004141"/>
    </source>
</evidence>
<evidence type="ECO:0000313" key="8">
    <source>
        <dbReference type="Proteomes" id="UP000256923"/>
    </source>
</evidence>
<dbReference type="CDD" id="cd17320">
    <property type="entry name" value="MFS_MdfA_MDR_like"/>
    <property type="match status" value="1"/>
</dbReference>
<organism evidence="7 8">
    <name type="scientific">Vibrio anguillarum</name>
    <name type="common">Listonella anguillarum</name>
    <dbReference type="NCBI Taxonomy" id="55601"/>
    <lineage>
        <taxon>Bacteria</taxon>
        <taxon>Pseudomonadati</taxon>
        <taxon>Pseudomonadota</taxon>
        <taxon>Gammaproteobacteria</taxon>
        <taxon>Vibrionales</taxon>
        <taxon>Vibrionaceae</taxon>
        <taxon>Vibrio</taxon>
    </lineage>
</organism>
<feature type="domain" description="Major facilitator superfamily (MFS) profile" evidence="6">
    <location>
        <begin position="10"/>
        <end position="393"/>
    </location>
</feature>
<dbReference type="Gene3D" id="1.20.1720.10">
    <property type="entry name" value="Multidrug resistance protein D"/>
    <property type="match status" value="1"/>
</dbReference>
<dbReference type="InterPro" id="IPR020846">
    <property type="entry name" value="MFS_dom"/>
</dbReference>
<evidence type="ECO:0000259" key="6">
    <source>
        <dbReference type="PROSITE" id="PS50850"/>
    </source>
</evidence>
<evidence type="ECO:0000256" key="3">
    <source>
        <dbReference type="ARBA" id="ARBA00022692"/>
    </source>
</evidence>
<evidence type="ECO:0000256" key="2">
    <source>
        <dbReference type="ARBA" id="ARBA00022448"/>
    </source>
</evidence>